<feature type="compositionally biased region" description="Polar residues" evidence="1">
    <location>
        <begin position="231"/>
        <end position="255"/>
    </location>
</feature>
<feature type="compositionally biased region" description="Polar residues" evidence="1">
    <location>
        <begin position="84"/>
        <end position="100"/>
    </location>
</feature>
<name>A0A8S0XCS2_CYCAE</name>
<reference evidence="2 3" key="1">
    <citation type="submission" date="2020-01" db="EMBL/GenBank/DDBJ databases">
        <authorList>
            <person name="Gupta K D."/>
        </authorList>
    </citation>
    <scope>NUCLEOTIDE SEQUENCE [LARGE SCALE GENOMIC DNA]</scope>
</reference>
<feature type="compositionally biased region" description="Pro residues" evidence="1">
    <location>
        <begin position="35"/>
        <end position="44"/>
    </location>
</feature>
<dbReference type="EMBL" id="CACVBS010000001">
    <property type="protein sequence ID" value="CAA7257326.1"/>
    <property type="molecule type" value="Genomic_DNA"/>
</dbReference>
<comment type="caution">
    <text evidence="2">The sequence shown here is derived from an EMBL/GenBank/DDBJ whole genome shotgun (WGS) entry which is preliminary data.</text>
</comment>
<sequence length="479" mass="52798">MDQFDDLLQYIIPQGKPMDIKEESPGLSFSLLSPPITPSPPTLPCLPSTSRRRGSSSSLAGSKRPRPYPLVNRDSTSRKDELGTMSNIAYGNSWSGSATRNGHGRSHPPPERRSSDGEDQSTYTLSHQFINEPYLSNIEGGSDLRSISSSSSLTGAMGEASMHTRLSRSPASSHSGHLYTGNVQNPQNHDLTWNTTPMHTNMTIAMNTSAYPGVAGHGGLFTGMSDLPSLNDFNTTTTRNASPESLSPHSPQHYPQFSEAAYPAQGRGMPQTTSATMGFSSHQQMYPGSSTGSPEDEVRRLRRRVQELELECSRTRSALESMRMTQPAGGLPTPPHSAAFQSGWRTRTESRKRIFCSLNRAGNALCAWHDSRRERRAYPPRNAPPGYLNCGCTYDEALFEESLSRHGVGSYLPGETVRMDPALRNPLLKLLQERYSYKDGDFEHDPRTQTWADGESPAVWEKKAQAGGVIRRRADADRH</sequence>
<keyword evidence="3" id="KW-1185">Reference proteome</keyword>
<dbReference type="OrthoDB" id="3222060at2759"/>
<organism evidence="2 3">
    <name type="scientific">Cyclocybe aegerita</name>
    <name type="common">Black poplar mushroom</name>
    <name type="synonym">Agrocybe aegerita</name>
    <dbReference type="NCBI Taxonomy" id="1973307"/>
    <lineage>
        <taxon>Eukaryota</taxon>
        <taxon>Fungi</taxon>
        <taxon>Dikarya</taxon>
        <taxon>Basidiomycota</taxon>
        <taxon>Agaricomycotina</taxon>
        <taxon>Agaricomycetes</taxon>
        <taxon>Agaricomycetidae</taxon>
        <taxon>Agaricales</taxon>
        <taxon>Agaricineae</taxon>
        <taxon>Bolbitiaceae</taxon>
        <taxon>Cyclocybe</taxon>
    </lineage>
</organism>
<dbReference type="Proteomes" id="UP000467700">
    <property type="component" value="Unassembled WGS sequence"/>
</dbReference>
<gene>
    <name evidence="2" type="ORF">AAE3_LOCUS355</name>
</gene>
<feature type="region of interest" description="Disordered" evidence="1">
    <location>
        <begin position="441"/>
        <end position="479"/>
    </location>
</feature>
<proteinExistence type="predicted"/>
<protein>
    <submittedName>
        <fullName evidence="2">Uncharacterized protein</fullName>
    </submittedName>
</protein>
<feature type="compositionally biased region" description="Polar residues" evidence="1">
    <location>
        <begin position="167"/>
        <end position="177"/>
    </location>
</feature>
<feature type="compositionally biased region" description="Polar residues" evidence="1">
    <location>
        <begin position="270"/>
        <end position="293"/>
    </location>
</feature>
<evidence type="ECO:0000313" key="2">
    <source>
        <dbReference type="EMBL" id="CAA7257326.1"/>
    </source>
</evidence>
<accession>A0A8S0XCS2</accession>
<dbReference type="AlphaFoldDB" id="A0A8S0XCS2"/>
<evidence type="ECO:0000313" key="3">
    <source>
        <dbReference type="Proteomes" id="UP000467700"/>
    </source>
</evidence>
<evidence type="ECO:0000256" key="1">
    <source>
        <dbReference type="SAM" id="MobiDB-lite"/>
    </source>
</evidence>
<feature type="compositionally biased region" description="Low complexity" evidence="1">
    <location>
        <begin position="45"/>
        <end position="62"/>
    </location>
</feature>
<feature type="region of interest" description="Disordered" evidence="1">
    <location>
        <begin position="146"/>
        <end position="177"/>
    </location>
</feature>
<feature type="region of interest" description="Disordered" evidence="1">
    <location>
        <begin position="14"/>
        <end position="122"/>
    </location>
</feature>
<feature type="compositionally biased region" description="Low complexity" evidence="1">
    <location>
        <begin position="25"/>
        <end position="34"/>
    </location>
</feature>
<feature type="region of interest" description="Disordered" evidence="1">
    <location>
        <begin position="231"/>
        <end position="299"/>
    </location>
</feature>